<dbReference type="AlphaFoldDB" id="A0AA39GSG7"/>
<dbReference type="EMBL" id="JAPDFR010000001">
    <property type="protein sequence ID" value="KAK0392737.1"/>
    <property type="molecule type" value="Genomic_DNA"/>
</dbReference>
<keyword evidence="4 7" id="KW-0472">Membrane</keyword>
<keyword evidence="2 5" id="KW-0812">Transmembrane</keyword>
<sequence>MVPDNTDTEADTATSGHPSAFKPAEADFAGSFAPATRPTDVRDRPWYRDGEYLLGGWGDVKMWKSAWIETTATAFLVYVSGMTTGTLLSYGTKQIGAYIGIANIFLLATFIYATAPASGGHLNPMITFSVVLSGMCPVSRGVAYMLGQTAGAALGGGILLGARVFLNEFFASMALIYLAYGVGLDPRQAEFYGPRMGPLLVGSSLGLISFATSGAVPGFAGAQMHPARCFGFGVAKRDMVGQWIWWFAPATAAILSALMYNLIPLDHGDDAATEKKRKKTVADDAQRHVEV</sequence>
<dbReference type="InterPro" id="IPR023271">
    <property type="entry name" value="Aquaporin-like"/>
</dbReference>
<evidence type="ECO:0000256" key="2">
    <source>
        <dbReference type="ARBA" id="ARBA00022692"/>
    </source>
</evidence>
<reference evidence="8" key="1">
    <citation type="submission" date="2022-10" db="EMBL/GenBank/DDBJ databases">
        <title>Determination and structural analysis of whole genome sequence of Sarocladium strictum F4-1.</title>
        <authorList>
            <person name="Hu L."/>
            <person name="Jiang Y."/>
        </authorList>
    </citation>
    <scope>NUCLEOTIDE SEQUENCE</scope>
    <source>
        <strain evidence="8">F4-1</strain>
    </source>
</reference>
<evidence type="ECO:0000256" key="7">
    <source>
        <dbReference type="SAM" id="Phobius"/>
    </source>
</evidence>
<comment type="similarity">
    <text evidence="5">Belongs to the MIP/aquaporin (TC 1.A.8) family.</text>
</comment>
<comment type="subcellular location">
    <subcellularLocation>
        <location evidence="1">Membrane</location>
        <topology evidence="1">Multi-pass membrane protein</topology>
    </subcellularLocation>
</comment>
<name>A0AA39GSG7_SARSR</name>
<evidence type="ECO:0008006" key="10">
    <source>
        <dbReference type="Google" id="ProtNLM"/>
    </source>
</evidence>
<feature type="region of interest" description="Disordered" evidence="6">
    <location>
        <begin position="1"/>
        <end position="24"/>
    </location>
</feature>
<dbReference type="SUPFAM" id="SSF81338">
    <property type="entry name" value="Aquaporin-like"/>
    <property type="match status" value="1"/>
</dbReference>
<dbReference type="Gene3D" id="1.20.1080.10">
    <property type="entry name" value="Glycerol uptake facilitator protein"/>
    <property type="match status" value="2"/>
</dbReference>
<dbReference type="PANTHER" id="PTHR47002">
    <property type="entry name" value="AQUAPORIN-LIKE"/>
    <property type="match status" value="1"/>
</dbReference>
<keyword evidence="9" id="KW-1185">Reference proteome</keyword>
<evidence type="ECO:0000313" key="9">
    <source>
        <dbReference type="Proteomes" id="UP001175261"/>
    </source>
</evidence>
<feature type="transmembrane region" description="Helical" evidence="7">
    <location>
        <begin position="95"/>
        <end position="113"/>
    </location>
</feature>
<accession>A0AA39GSG7</accession>
<feature type="transmembrane region" description="Helical" evidence="7">
    <location>
        <begin position="200"/>
        <end position="222"/>
    </location>
</feature>
<gene>
    <name evidence="8" type="ORF">NLU13_2232</name>
</gene>
<proteinExistence type="inferred from homology"/>
<dbReference type="PRINTS" id="PR00783">
    <property type="entry name" value="MINTRINSICP"/>
</dbReference>
<evidence type="ECO:0000256" key="4">
    <source>
        <dbReference type="ARBA" id="ARBA00023136"/>
    </source>
</evidence>
<feature type="transmembrane region" description="Helical" evidence="7">
    <location>
        <begin position="66"/>
        <end position="88"/>
    </location>
</feature>
<evidence type="ECO:0000313" key="8">
    <source>
        <dbReference type="EMBL" id="KAK0392737.1"/>
    </source>
</evidence>
<feature type="compositionally biased region" description="Acidic residues" evidence="6">
    <location>
        <begin position="1"/>
        <end position="10"/>
    </location>
</feature>
<keyword evidence="3 7" id="KW-1133">Transmembrane helix</keyword>
<evidence type="ECO:0000256" key="6">
    <source>
        <dbReference type="SAM" id="MobiDB-lite"/>
    </source>
</evidence>
<keyword evidence="5" id="KW-0813">Transport</keyword>
<feature type="transmembrane region" description="Helical" evidence="7">
    <location>
        <begin position="243"/>
        <end position="263"/>
    </location>
</feature>
<dbReference type="GO" id="GO:0016020">
    <property type="term" value="C:membrane"/>
    <property type="evidence" value="ECO:0007669"/>
    <property type="project" value="UniProtKB-SubCell"/>
</dbReference>
<evidence type="ECO:0000256" key="5">
    <source>
        <dbReference type="RuleBase" id="RU000477"/>
    </source>
</evidence>
<dbReference type="Proteomes" id="UP001175261">
    <property type="component" value="Unassembled WGS sequence"/>
</dbReference>
<feature type="transmembrane region" description="Helical" evidence="7">
    <location>
        <begin position="158"/>
        <end position="180"/>
    </location>
</feature>
<evidence type="ECO:0000256" key="1">
    <source>
        <dbReference type="ARBA" id="ARBA00004141"/>
    </source>
</evidence>
<organism evidence="8 9">
    <name type="scientific">Sarocladium strictum</name>
    <name type="common">Black bundle disease fungus</name>
    <name type="synonym">Acremonium strictum</name>
    <dbReference type="NCBI Taxonomy" id="5046"/>
    <lineage>
        <taxon>Eukaryota</taxon>
        <taxon>Fungi</taxon>
        <taxon>Dikarya</taxon>
        <taxon>Ascomycota</taxon>
        <taxon>Pezizomycotina</taxon>
        <taxon>Sordariomycetes</taxon>
        <taxon>Hypocreomycetidae</taxon>
        <taxon>Hypocreales</taxon>
        <taxon>Sarocladiaceae</taxon>
        <taxon>Sarocladium</taxon>
    </lineage>
</organism>
<dbReference type="PANTHER" id="PTHR47002:SF2">
    <property type="entry name" value="AQUAPORIN AQPAE.A-LIKE"/>
    <property type="match status" value="1"/>
</dbReference>
<comment type="caution">
    <text evidence="8">The sequence shown here is derived from an EMBL/GenBank/DDBJ whole genome shotgun (WGS) entry which is preliminary data.</text>
</comment>
<dbReference type="Pfam" id="PF00230">
    <property type="entry name" value="MIP"/>
    <property type="match status" value="2"/>
</dbReference>
<evidence type="ECO:0000256" key="3">
    <source>
        <dbReference type="ARBA" id="ARBA00022989"/>
    </source>
</evidence>
<dbReference type="GO" id="GO:0015267">
    <property type="term" value="F:channel activity"/>
    <property type="evidence" value="ECO:0007669"/>
    <property type="project" value="InterPro"/>
</dbReference>
<dbReference type="InterPro" id="IPR000425">
    <property type="entry name" value="MIP"/>
</dbReference>
<protein>
    <recommendedName>
        <fullName evidence="10">Aquaporin-like protein</fullName>
    </recommendedName>
</protein>